<dbReference type="Proteomes" id="UP001319882">
    <property type="component" value="Unassembled WGS sequence"/>
</dbReference>
<dbReference type="GO" id="GO:0005524">
    <property type="term" value="F:ATP binding"/>
    <property type="evidence" value="ECO:0007669"/>
    <property type="project" value="UniProtKB-KW"/>
</dbReference>
<dbReference type="EMBL" id="WHVL01000001">
    <property type="protein sequence ID" value="MCB8887683.1"/>
    <property type="molecule type" value="Genomic_DNA"/>
</dbReference>
<dbReference type="SUPFAM" id="SSF52540">
    <property type="entry name" value="P-loop containing nucleoside triphosphate hydrolases"/>
    <property type="match status" value="1"/>
</dbReference>
<reference evidence="6 7" key="1">
    <citation type="journal article" date="2021" name="Sci. Rep.">
        <title>Genome analysis of a halophilic bacterium Halomonas malpeensis YU-PRIM-29(T) reveals its exopolysaccharide and pigment producing capabilities.</title>
        <authorList>
            <person name="Athmika"/>
            <person name="Ghate S.D."/>
            <person name="Arun A.B."/>
            <person name="Rao S.S."/>
            <person name="Kumar S.T.A."/>
            <person name="Kandiyil M.K."/>
            <person name="Saptami K."/>
            <person name="Rekha P.D."/>
        </authorList>
    </citation>
    <scope>NUCLEOTIDE SEQUENCE [LARGE SCALE GENOMIC DNA]</scope>
    <source>
        <strain evidence="7">prim 29</strain>
    </source>
</reference>
<comment type="caution">
    <text evidence="6">The sequence shown here is derived from an EMBL/GenBank/DDBJ whole genome shotgun (WGS) entry which is preliminary data.</text>
</comment>
<dbReference type="InterPro" id="IPR008995">
    <property type="entry name" value="Mo/tungstate-bd_C_term_dom"/>
</dbReference>
<evidence type="ECO:0000313" key="6">
    <source>
        <dbReference type="EMBL" id="MCB8887683.1"/>
    </source>
</evidence>
<dbReference type="Pfam" id="PF08402">
    <property type="entry name" value="TOBE_2"/>
    <property type="match status" value="1"/>
</dbReference>
<dbReference type="Gene3D" id="3.40.50.300">
    <property type="entry name" value="P-loop containing nucleotide triphosphate hydrolases"/>
    <property type="match status" value="1"/>
</dbReference>
<evidence type="ECO:0000256" key="3">
    <source>
        <dbReference type="ARBA" id="ARBA00022741"/>
    </source>
</evidence>
<evidence type="ECO:0000256" key="1">
    <source>
        <dbReference type="ARBA" id="ARBA00022448"/>
    </source>
</evidence>
<feature type="domain" description="ABC transporter" evidence="5">
    <location>
        <begin position="4"/>
        <end position="234"/>
    </location>
</feature>
<dbReference type="PROSITE" id="PS50893">
    <property type="entry name" value="ABC_TRANSPORTER_2"/>
    <property type="match status" value="1"/>
</dbReference>
<sequence>MATLQLHDLVKRFGDTEVIKGVDLDVEDREFVVFVGPSGCGKSTLMRMIAGLESASEGDILIDGQRMNDVGPADRGLAMVFQSYALYPHMSVADNMGFSMRLAGVPKAERRAKVLEAARILQLEPLLERKPKALSGGQRQRVAIGRAIVRNPGIFLFDEPLSNLDAALRVQMRIELARLHEELDATMIYVTHDQIEAMTMADKIVVLHDGVVEQVGSPMALYHHPRNRFVAGFIGSPTMNFFAVEVAGLDAEGVRVTLPGGGQCVVPVDGSRVQQAATLELGIRPEHLRLDDAGPLGGTIQVLERLGGQTSLYIETDGGLVTLMADGDVAYRVHDPVRFGFDASRAHLFDAEGLACESLKAHPLASLTRQDNRVSPQAAP</sequence>
<dbReference type="InterPro" id="IPR027417">
    <property type="entry name" value="P-loop_NTPase"/>
</dbReference>
<dbReference type="Gene3D" id="2.40.50.100">
    <property type="match status" value="1"/>
</dbReference>
<keyword evidence="1" id="KW-0813">Transport</keyword>
<dbReference type="InterPro" id="IPR047641">
    <property type="entry name" value="ABC_transpr_MalK/UgpC-like"/>
</dbReference>
<dbReference type="InterPro" id="IPR015855">
    <property type="entry name" value="ABC_transpr_MalK-like"/>
</dbReference>
<dbReference type="RefSeq" id="WP_227388285.1">
    <property type="nucleotide sequence ID" value="NZ_JBHSCJ010000003.1"/>
</dbReference>
<organism evidence="6 7">
    <name type="scientific">Vreelandella malpeensis</name>
    <dbReference type="NCBI Taxonomy" id="1172368"/>
    <lineage>
        <taxon>Bacteria</taxon>
        <taxon>Pseudomonadati</taxon>
        <taxon>Pseudomonadota</taxon>
        <taxon>Gammaproteobacteria</taxon>
        <taxon>Oceanospirillales</taxon>
        <taxon>Halomonadaceae</taxon>
        <taxon>Vreelandella</taxon>
    </lineage>
</organism>
<evidence type="ECO:0000256" key="4">
    <source>
        <dbReference type="ARBA" id="ARBA00022840"/>
    </source>
</evidence>
<dbReference type="CDD" id="cd03301">
    <property type="entry name" value="ABC_MalK_N"/>
    <property type="match status" value="1"/>
</dbReference>
<dbReference type="SUPFAM" id="SSF50331">
    <property type="entry name" value="MOP-like"/>
    <property type="match status" value="1"/>
</dbReference>
<protein>
    <submittedName>
        <fullName evidence="6">Sn-glycerol-3-phosphate ABC transporter ATP-binding protein UgpC</fullName>
    </submittedName>
</protein>
<keyword evidence="2" id="KW-0762">Sugar transport</keyword>
<evidence type="ECO:0000313" key="7">
    <source>
        <dbReference type="Proteomes" id="UP001319882"/>
    </source>
</evidence>
<dbReference type="PROSITE" id="PS00211">
    <property type="entry name" value="ABC_TRANSPORTER_1"/>
    <property type="match status" value="1"/>
</dbReference>
<keyword evidence="4 6" id="KW-0067">ATP-binding</keyword>
<dbReference type="SMART" id="SM00382">
    <property type="entry name" value="AAA"/>
    <property type="match status" value="1"/>
</dbReference>
<dbReference type="InterPro" id="IPR003593">
    <property type="entry name" value="AAA+_ATPase"/>
</dbReference>
<name>A0ABS8DNT4_9GAMM</name>
<evidence type="ECO:0000259" key="5">
    <source>
        <dbReference type="PROSITE" id="PS50893"/>
    </source>
</evidence>
<dbReference type="PANTHER" id="PTHR43875:SF3">
    <property type="entry name" value="MALTOSE_MALTODEXTRIN IMPORT ATP-BINDING PROTEIN MALK"/>
    <property type="match status" value="1"/>
</dbReference>
<gene>
    <name evidence="6" type="primary">ugpC</name>
    <name evidence="6" type="ORF">GEV37_00885</name>
</gene>
<dbReference type="NCBIfam" id="NF008653">
    <property type="entry name" value="PRK11650.1"/>
    <property type="match status" value="1"/>
</dbReference>
<dbReference type="InterPro" id="IPR017871">
    <property type="entry name" value="ABC_transporter-like_CS"/>
</dbReference>
<dbReference type="PANTHER" id="PTHR43875">
    <property type="entry name" value="MALTODEXTRIN IMPORT ATP-BINDING PROTEIN MSMX"/>
    <property type="match status" value="1"/>
</dbReference>
<dbReference type="Pfam" id="PF00005">
    <property type="entry name" value="ABC_tran"/>
    <property type="match status" value="1"/>
</dbReference>
<keyword evidence="3" id="KW-0547">Nucleotide-binding</keyword>
<dbReference type="InterPro" id="IPR003439">
    <property type="entry name" value="ABC_transporter-like_ATP-bd"/>
</dbReference>
<dbReference type="InterPro" id="IPR012340">
    <property type="entry name" value="NA-bd_OB-fold"/>
</dbReference>
<dbReference type="InterPro" id="IPR013611">
    <property type="entry name" value="Transp-assoc_OB_typ2"/>
</dbReference>
<keyword evidence="7" id="KW-1185">Reference proteome</keyword>
<evidence type="ECO:0000256" key="2">
    <source>
        <dbReference type="ARBA" id="ARBA00022597"/>
    </source>
</evidence>
<dbReference type="Gene3D" id="2.40.50.140">
    <property type="entry name" value="Nucleic acid-binding proteins"/>
    <property type="match status" value="1"/>
</dbReference>
<accession>A0ABS8DNT4</accession>
<proteinExistence type="predicted"/>